<evidence type="ECO:0000313" key="3">
    <source>
        <dbReference type="Proteomes" id="UP000823750"/>
    </source>
</evidence>
<comment type="caution">
    <text evidence="2">The sequence shown here is derived from an EMBL/GenBank/DDBJ whole genome shotgun (WGS) entry which is preliminary data.</text>
</comment>
<reference evidence="2" key="1">
    <citation type="submission" date="2020-10" db="EMBL/GenBank/DDBJ databases">
        <authorList>
            <person name="Gilroy R."/>
        </authorList>
    </citation>
    <scope>NUCLEOTIDE SEQUENCE</scope>
    <source>
        <strain evidence="2">B2-16538</strain>
    </source>
</reference>
<feature type="signal peptide" evidence="1">
    <location>
        <begin position="1"/>
        <end position="24"/>
    </location>
</feature>
<reference evidence="2" key="2">
    <citation type="journal article" date="2021" name="PeerJ">
        <title>Extensive microbial diversity within the chicken gut microbiome revealed by metagenomics and culture.</title>
        <authorList>
            <person name="Gilroy R."/>
            <person name="Ravi A."/>
            <person name="Getino M."/>
            <person name="Pursley I."/>
            <person name="Horton D.L."/>
            <person name="Alikhan N.F."/>
            <person name="Baker D."/>
            <person name="Gharbi K."/>
            <person name="Hall N."/>
            <person name="Watson M."/>
            <person name="Adriaenssens E.M."/>
            <person name="Foster-Nyarko E."/>
            <person name="Jarju S."/>
            <person name="Secka A."/>
            <person name="Antonio M."/>
            <person name="Oren A."/>
            <person name="Chaudhuri R.R."/>
            <person name="La Ragione R."/>
            <person name="Hildebrand F."/>
            <person name="Pallen M.J."/>
        </authorList>
    </citation>
    <scope>NUCLEOTIDE SEQUENCE</scope>
    <source>
        <strain evidence="2">B2-16538</strain>
    </source>
</reference>
<dbReference type="Gene3D" id="1.25.40.390">
    <property type="match status" value="1"/>
</dbReference>
<dbReference type="InterPro" id="IPR011990">
    <property type="entry name" value="TPR-like_helical_dom_sf"/>
</dbReference>
<evidence type="ECO:0000313" key="2">
    <source>
        <dbReference type="EMBL" id="MBO8485860.1"/>
    </source>
</evidence>
<keyword evidence="2" id="KW-0449">Lipoprotein</keyword>
<organism evidence="2 3">
    <name type="scientific">Candidatus Cryptobacteroides excrementavium</name>
    <dbReference type="NCBI Taxonomy" id="2840759"/>
    <lineage>
        <taxon>Bacteria</taxon>
        <taxon>Pseudomonadati</taxon>
        <taxon>Bacteroidota</taxon>
        <taxon>Bacteroidia</taxon>
        <taxon>Bacteroidales</taxon>
        <taxon>Candidatus Cryptobacteroides</taxon>
    </lineage>
</organism>
<evidence type="ECO:0000256" key="1">
    <source>
        <dbReference type="SAM" id="SignalP"/>
    </source>
</evidence>
<accession>A0A9D9J4E5</accession>
<sequence>MDIKTMIKGAVISAVAFSGMVACTANYLEINSNPYGVTDDEMQRDGYAVRAALVGMSNGVISPDVNTAQFTECLLGGTQGGYFADGKDVSGWPNTISNYNPTDDWTNVFMKSSHFIPVIYSNYRMLRQVTDDPVILAVGEIIKVAAMHRITDAYGPIPYSKIGENGEINVPYDSQEDVYKKMFEELNAAIEALTPNRTNNFSASADVVYGGNVEKWIKFANSLKLRLAMRVVYADKELAKEMAESAVKHEVGVMTSNDDNALFGAWGTNGNPVRFAVMYNMYSEGKHECITSGDSHAAADIICYMNGYNDPRRAFYFTRSEWTGYDYVGLRRGIVIPAAAIVHQYCGPVIETDDPACWMNAAEVAFLKAEAVAVFGFDMGTDARSAYEEGIRLSFEQYGASGYASYIADNTSVPSLYTDPAGSNSYSSVISEITIAWDEGATPEQKQERIITQKWIANWLLGNEAWADFRRTGYPRLIPATEAGNKSTDRTLTTTGARRIEYPDAEAVSNAENYHAAVSTLLGGSDNMSTRLWFDCKPDNPTYSR</sequence>
<protein>
    <submittedName>
        <fullName evidence="2">SusD/RagB family nutrient-binding outer membrane lipoprotein</fullName>
    </submittedName>
</protein>
<proteinExistence type="predicted"/>
<name>A0A9D9J4E5_9BACT</name>
<feature type="chain" id="PRO_5038563050" evidence="1">
    <location>
        <begin position="25"/>
        <end position="545"/>
    </location>
</feature>
<dbReference type="CDD" id="cd08977">
    <property type="entry name" value="SusD"/>
    <property type="match status" value="1"/>
</dbReference>
<dbReference type="EMBL" id="JADILX010000083">
    <property type="protein sequence ID" value="MBO8485860.1"/>
    <property type="molecule type" value="Genomic_DNA"/>
</dbReference>
<dbReference type="Pfam" id="PF12741">
    <property type="entry name" value="SusD-like"/>
    <property type="match status" value="1"/>
</dbReference>
<gene>
    <name evidence="2" type="ORF">IAB78_05495</name>
</gene>
<dbReference type="PROSITE" id="PS51257">
    <property type="entry name" value="PROKAR_LIPOPROTEIN"/>
    <property type="match status" value="1"/>
</dbReference>
<dbReference type="Proteomes" id="UP000823750">
    <property type="component" value="Unassembled WGS sequence"/>
</dbReference>
<keyword evidence="1" id="KW-0732">Signal</keyword>
<dbReference type="SUPFAM" id="SSF48452">
    <property type="entry name" value="TPR-like"/>
    <property type="match status" value="1"/>
</dbReference>
<dbReference type="AlphaFoldDB" id="A0A9D9J4E5"/>
<dbReference type="InterPro" id="IPR024302">
    <property type="entry name" value="SusD-like"/>
</dbReference>